<sequence>MSCANWSYLILSFPVLGTVSPTSSGCEVAVSADAVASQAVASPTARRLRFPGIKREWVFLLLGFSLFFNLAYQRPGTR</sequence>
<dbReference type="EMBL" id="CAUYUJ010008646">
    <property type="protein sequence ID" value="CAK0824527.1"/>
    <property type="molecule type" value="Genomic_DNA"/>
</dbReference>
<keyword evidence="1" id="KW-1133">Transmembrane helix</keyword>
<protein>
    <recommendedName>
        <fullName evidence="4">ADP,ATP carrier protein</fullName>
    </recommendedName>
</protein>
<comment type="caution">
    <text evidence="2">The sequence shown here is derived from an EMBL/GenBank/DDBJ whole genome shotgun (WGS) entry which is preliminary data.</text>
</comment>
<evidence type="ECO:0008006" key="4">
    <source>
        <dbReference type="Google" id="ProtNLM"/>
    </source>
</evidence>
<name>A0ABN9RYM3_9DINO</name>
<proteinExistence type="predicted"/>
<evidence type="ECO:0000313" key="3">
    <source>
        <dbReference type="Proteomes" id="UP001189429"/>
    </source>
</evidence>
<dbReference type="Proteomes" id="UP001189429">
    <property type="component" value="Unassembled WGS sequence"/>
</dbReference>
<keyword evidence="3" id="KW-1185">Reference proteome</keyword>
<keyword evidence="1" id="KW-0812">Transmembrane</keyword>
<accession>A0ABN9RYM3</accession>
<reference evidence="2" key="1">
    <citation type="submission" date="2023-10" db="EMBL/GenBank/DDBJ databases">
        <authorList>
            <person name="Chen Y."/>
            <person name="Shah S."/>
            <person name="Dougan E. K."/>
            <person name="Thang M."/>
            <person name="Chan C."/>
        </authorList>
    </citation>
    <scope>NUCLEOTIDE SEQUENCE [LARGE SCALE GENOMIC DNA]</scope>
</reference>
<keyword evidence="1" id="KW-0472">Membrane</keyword>
<evidence type="ECO:0000313" key="2">
    <source>
        <dbReference type="EMBL" id="CAK0824527.1"/>
    </source>
</evidence>
<organism evidence="2 3">
    <name type="scientific">Prorocentrum cordatum</name>
    <dbReference type="NCBI Taxonomy" id="2364126"/>
    <lineage>
        <taxon>Eukaryota</taxon>
        <taxon>Sar</taxon>
        <taxon>Alveolata</taxon>
        <taxon>Dinophyceae</taxon>
        <taxon>Prorocentrales</taxon>
        <taxon>Prorocentraceae</taxon>
        <taxon>Prorocentrum</taxon>
    </lineage>
</organism>
<gene>
    <name evidence="2" type="ORF">PCOR1329_LOCUS24916</name>
</gene>
<feature type="transmembrane region" description="Helical" evidence="1">
    <location>
        <begin position="56"/>
        <end position="72"/>
    </location>
</feature>
<evidence type="ECO:0000256" key="1">
    <source>
        <dbReference type="SAM" id="Phobius"/>
    </source>
</evidence>